<dbReference type="EMBL" id="CP013926">
    <property type="protein sequence ID" value="AMJ74250.1"/>
    <property type="molecule type" value="Genomic_DNA"/>
</dbReference>
<organism evidence="3 5">
    <name type="scientific">Alteromonas stellipolaris</name>
    <dbReference type="NCBI Taxonomy" id="233316"/>
    <lineage>
        <taxon>Bacteria</taxon>
        <taxon>Pseudomonadati</taxon>
        <taxon>Pseudomonadota</taxon>
        <taxon>Gammaproteobacteria</taxon>
        <taxon>Alteromonadales</taxon>
        <taxon>Alteromonadaceae</taxon>
        <taxon>Alteromonas/Salinimonas group</taxon>
        <taxon>Alteromonas</taxon>
    </lineage>
</organism>
<evidence type="ECO:0000259" key="1">
    <source>
        <dbReference type="PROSITE" id="PS50801"/>
    </source>
</evidence>
<dbReference type="RefSeq" id="WP_057792986.1">
    <property type="nucleotide sequence ID" value="NZ_CANLMS010000008.1"/>
</dbReference>
<dbReference type="AlphaFoldDB" id="A0AAW7Z159"/>
<dbReference type="GeneID" id="83258053"/>
<proteinExistence type="predicted"/>
<sequence>MNVSTDKVNEQQTLIIEMGEKFDFSKVEAFRSAYQDLDSDVKHITVDLAKTEYMDSSALGMLLNMQKVLSQRPLTFSIENSRPPVERILKISRFDKKFIIR</sequence>
<evidence type="ECO:0000313" key="2">
    <source>
        <dbReference type="EMBL" id="AMJ74250.1"/>
    </source>
</evidence>
<dbReference type="KEGG" id="asq:AVL57_09880"/>
<dbReference type="PANTHER" id="PTHR33495">
    <property type="entry name" value="ANTI-SIGMA FACTOR ANTAGONIST TM_1081-RELATED-RELATED"/>
    <property type="match status" value="1"/>
</dbReference>
<evidence type="ECO:0000313" key="5">
    <source>
        <dbReference type="Proteomes" id="UP001170717"/>
    </source>
</evidence>
<dbReference type="PROSITE" id="PS50801">
    <property type="entry name" value="STAS"/>
    <property type="match status" value="1"/>
</dbReference>
<reference evidence="2 4" key="1">
    <citation type="submission" date="2015-12" db="EMBL/GenBank/DDBJ databases">
        <title>Intraspecies pangenome expansion in the marine bacterium Alteromonas.</title>
        <authorList>
            <person name="Lopez-Perez M."/>
            <person name="Rodriguez-Valera F."/>
        </authorList>
    </citation>
    <scope>NUCLEOTIDE SEQUENCE [LARGE SCALE GENOMIC DNA]</scope>
    <source>
        <strain evidence="2 4">LMG 21861</strain>
    </source>
</reference>
<dbReference type="Proteomes" id="UP001170717">
    <property type="component" value="Unassembled WGS sequence"/>
</dbReference>
<evidence type="ECO:0000313" key="4">
    <source>
        <dbReference type="Proteomes" id="UP000056750"/>
    </source>
</evidence>
<name>A0AAW7Z159_9ALTE</name>
<dbReference type="Pfam" id="PF01740">
    <property type="entry name" value="STAS"/>
    <property type="match status" value="1"/>
</dbReference>
<dbReference type="Gene3D" id="3.30.750.24">
    <property type="entry name" value="STAS domain"/>
    <property type="match status" value="1"/>
</dbReference>
<accession>A0AAW7Z159</accession>
<keyword evidence="4" id="KW-1185">Reference proteome</keyword>
<dbReference type="EMBL" id="JAUOQI010000008">
    <property type="protein sequence ID" value="MDO6578196.1"/>
    <property type="molecule type" value="Genomic_DNA"/>
</dbReference>
<dbReference type="InterPro" id="IPR036513">
    <property type="entry name" value="STAS_dom_sf"/>
</dbReference>
<protein>
    <submittedName>
        <fullName evidence="2">Anti-anti-sigma factor</fullName>
    </submittedName>
    <submittedName>
        <fullName evidence="3">STAS domain-containing protein</fullName>
    </submittedName>
</protein>
<feature type="domain" description="STAS" evidence="1">
    <location>
        <begin position="3"/>
        <end position="101"/>
    </location>
</feature>
<dbReference type="GO" id="GO:0043856">
    <property type="term" value="F:anti-sigma factor antagonist activity"/>
    <property type="evidence" value="ECO:0007669"/>
    <property type="project" value="TreeGrafter"/>
</dbReference>
<dbReference type="SUPFAM" id="SSF52091">
    <property type="entry name" value="SpoIIaa-like"/>
    <property type="match status" value="1"/>
</dbReference>
<dbReference type="InterPro" id="IPR002645">
    <property type="entry name" value="STAS_dom"/>
</dbReference>
<dbReference type="PANTHER" id="PTHR33495:SF15">
    <property type="entry name" value="STAS DOMAIN-CONTAINING PROTEIN"/>
    <property type="match status" value="1"/>
</dbReference>
<dbReference type="Proteomes" id="UP000056750">
    <property type="component" value="Chromosome"/>
</dbReference>
<gene>
    <name evidence="2" type="ORF">AVL57_09880</name>
    <name evidence="3" type="ORF">Q4527_12375</name>
</gene>
<evidence type="ECO:0000313" key="3">
    <source>
        <dbReference type="EMBL" id="MDO6578196.1"/>
    </source>
</evidence>
<reference evidence="3" key="2">
    <citation type="submission" date="2023-07" db="EMBL/GenBank/DDBJ databases">
        <title>Genome content predicts the carbon catabolic preferences of heterotrophic bacteria.</title>
        <authorList>
            <person name="Gralka M."/>
        </authorList>
    </citation>
    <scope>NUCLEOTIDE SEQUENCE</scope>
    <source>
        <strain evidence="3">F2M12</strain>
    </source>
</reference>
<dbReference type="CDD" id="cd07043">
    <property type="entry name" value="STAS_anti-anti-sigma_factors"/>
    <property type="match status" value="1"/>
</dbReference>